<evidence type="ECO:0000313" key="2">
    <source>
        <dbReference type="EMBL" id="KKK77341.1"/>
    </source>
</evidence>
<dbReference type="PANTHER" id="PTHR32063">
    <property type="match status" value="1"/>
</dbReference>
<protein>
    <recommendedName>
        <fullName evidence="3">Acriflavin resistance protein</fullName>
    </recommendedName>
</protein>
<dbReference type="GO" id="GO:0005886">
    <property type="term" value="C:plasma membrane"/>
    <property type="evidence" value="ECO:0007669"/>
    <property type="project" value="TreeGrafter"/>
</dbReference>
<proteinExistence type="predicted"/>
<evidence type="ECO:0000256" key="1">
    <source>
        <dbReference type="SAM" id="Phobius"/>
    </source>
</evidence>
<name>A0A0F9AYB4_9ZZZZ</name>
<reference evidence="2" key="1">
    <citation type="journal article" date="2015" name="Nature">
        <title>Complex archaea that bridge the gap between prokaryotes and eukaryotes.</title>
        <authorList>
            <person name="Spang A."/>
            <person name="Saw J.H."/>
            <person name="Jorgensen S.L."/>
            <person name="Zaremba-Niedzwiedzka K."/>
            <person name="Martijn J."/>
            <person name="Lind A.E."/>
            <person name="van Eijk R."/>
            <person name="Schleper C."/>
            <person name="Guy L."/>
            <person name="Ettema T.J."/>
        </authorList>
    </citation>
    <scope>NUCLEOTIDE SEQUENCE</scope>
</reference>
<gene>
    <name evidence="2" type="ORF">LCGC14_2854600</name>
</gene>
<keyword evidence="1" id="KW-0472">Membrane</keyword>
<feature type="non-terminal residue" evidence="2">
    <location>
        <position position="1"/>
    </location>
</feature>
<dbReference type="AlphaFoldDB" id="A0A0F9AYB4"/>
<dbReference type="SUPFAM" id="SSF82866">
    <property type="entry name" value="Multidrug efflux transporter AcrB transmembrane domain"/>
    <property type="match status" value="1"/>
</dbReference>
<feature type="transmembrane region" description="Helical" evidence="1">
    <location>
        <begin position="50"/>
        <end position="71"/>
    </location>
</feature>
<keyword evidence="1" id="KW-1133">Transmembrane helix</keyword>
<accession>A0A0F9AYB4</accession>
<comment type="caution">
    <text evidence="2">The sequence shown here is derived from an EMBL/GenBank/DDBJ whole genome shotgun (WGS) entry which is preliminary data.</text>
</comment>
<organism evidence="2">
    <name type="scientific">marine sediment metagenome</name>
    <dbReference type="NCBI Taxonomy" id="412755"/>
    <lineage>
        <taxon>unclassified sequences</taxon>
        <taxon>metagenomes</taxon>
        <taxon>ecological metagenomes</taxon>
    </lineage>
</organism>
<dbReference type="GO" id="GO:0042910">
    <property type="term" value="F:xenobiotic transmembrane transporter activity"/>
    <property type="evidence" value="ECO:0007669"/>
    <property type="project" value="TreeGrafter"/>
</dbReference>
<feature type="transmembrane region" description="Helical" evidence="1">
    <location>
        <begin position="77"/>
        <end position="96"/>
    </location>
</feature>
<evidence type="ECO:0008006" key="3">
    <source>
        <dbReference type="Google" id="ProtNLM"/>
    </source>
</evidence>
<dbReference type="Gene3D" id="1.20.1640.10">
    <property type="entry name" value="Multidrug efflux transporter AcrB transmembrane domain"/>
    <property type="match status" value="1"/>
</dbReference>
<dbReference type="PANTHER" id="PTHR32063:SF18">
    <property type="entry name" value="CATION EFFLUX SYSTEM PROTEIN"/>
    <property type="match status" value="1"/>
</dbReference>
<dbReference type="Pfam" id="PF00873">
    <property type="entry name" value="ACR_tran"/>
    <property type="match status" value="1"/>
</dbReference>
<keyword evidence="1" id="KW-0812">Transmembrane</keyword>
<dbReference type="Gene3D" id="3.30.70.1440">
    <property type="entry name" value="Multidrug efflux transporter AcrB pore domain"/>
    <property type="match status" value="1"/>
</dbReference>
<dbReference type="EMBL" id="LAZR01055001">
    <property type="protein sequence ID" value="KKK77341.1"/>
    <property type="molecule type" value="Genomic_DNA"/>
</dbReference>
<sequence>VMADHDVIGDETPAKLFARVRAGVEAIKLPHGYELQWGGEFESSTKAQKAIFGSLPLGYLAMFAITVLLFNSVKKPLVIWATVPLAIIGVSAGLLLMNAAFSFMALLGLLSLSGMLIKNGIVLVDQINLELSEGKDPYQAVFDSGVSRVRPVAMAAITTILGMIPLLFDVFFQSMAVTIMFGLGFATNSQVSVKRDIV</sequence>
<dbReference type="InterPro" id="IPR001036">
    <property type="entry name" value="Acrflvin-R"/>
</dbReference>